<dbReference type="EMBL" id="LVLJ01000960">
    <property type="protein sequence ID" value="OAE31813.1"/>
    <property type="molecule type" value="Genomic_DNA"/>
</dbReference>
<protein>
    <submittedName>
        <fullName evidence="3">Uncharacterized protein</fullName>
    </submittedName>
</protein>
<feature type="signal peptide" evidence="2">
    <location>
        <begin position="1"/>
        <end position="24"/>
    </location>
</feature>
<feature type="chain" id="PRO_5008052483" evidence="2">
    <location>
        <begin position="25"/>
        <end position="192"/>
    </location>
</feature>
<evidence type="ECO:0000256" key="1">
    <source>
        <dbReference type="SAM" id="MobiDB-lite"/>
    </source>
</evidence>
<keyword evidence="4" id="KW-1185">Reference proteome</keyword>
<evidence type="ECO:0000313" key="3">
    <source>
        <dbReference type="EMBL" id="OAE31813.1"/>
    </source>
</evidence>
<evidence type="ECO:0000313" key="4">
    <source>
        <dbReference type="Proteomes" id="UP000077202"/>
    </source>
</evidence>
<accession>A0A176WGS9</accession>
<organism evidence="3 4">
    <name type="scientific">Marchantia polymorpha subsp. ruderalis</name>
    <dbReference type="NCBI Taxonomy" id="1480154"/>
    <lineage>
        <taxon>Eukaryota</taxon>
        <taxon>Viridiplantae</taxon>
        <taxon>Streptophyta</taxon>
        <taxon>Embryophyta</taxon>
        <taxon>Marchantiophyta</taxon>
        <taxon>Marchantiopsida</taxon>
        <taxon>Marchantiidae</taxon>
        <taxon>Marchantiales</taxon>
        <taxon>Marchantiaceae</taxon>
        <taxon>Marchantia</taxon>
    </lineage>
</organism>
<reference evidence="3" key="1">
    <citation type="submission" date="2016-03" db="EMBL/GenBank/DDBJ databases">
        <title>Mechanisms controlling the formation of the plant cell surface in tip-growing cells are functionally conserved among land plants.</title>
        <authorList>
            <person name="Honkanen S."/>
            <person name="Jones V.A."/>
            <person name="Morieri G."/>
            <person name="Champion C."/>
            <person name="Hetherington A.J."/>
            <person name="Kelly S."/>
            <person name="Saint-Marcoux D."/>
            <person name="Proust H."/>
            <person name="Prescott H."/>
            <person name="Dolan L."/>
        </authorList>
    </citation>
    <scope>NUCLEOTIDE SEQUENCE [LARGE SCALE GENOMIC DNA]</scope>
    <source>
        <tissue evidence="3">Whole gametophyte</tissue>
    </source>
</reference>
<gene>
    <name evidence="3" type="ORF">AXG93_1838s1230</name>
</gene>
<name>A0A176WGS9_MARPO</name>
<dbReference type="AlphaFoldDB" id="A0A176WGS9"/>
<dbReference type="Proteomes" id="UP000077202">
    <property type="component" value="Unassembled WGS sequence"/>
</dbReference>
<feature type="compositionally biased region" description="Basic and acidic residues" evidence="1">
    <location>
        <begin position="88"/>
        <end position="98"/>
    </location>
</feature>
<feature type="region of interest" description="Disordered" evidence="1">
    <location>
        <begin position="59"/>
        <end position="110"/>
    </location>
</feature>
<proteinExistence type="predicted"/>
<keyword evidence="2" id="KW-0732">Signal</keyword>
<sequence length="192" mass="21198">MDMKAKATLQLVILLMLFMGTLHSHTHMVTAVRSPPSDFEDQPPTVVFARTALLDERSNRDGEVTAVRSPPSDFEDQPPTVVFPRTAVFDERSNRDGEAGSESGDLPQPFPIHVHGTSWRNQKVVKHRMVSWTVHGRSMDESVKVSVGICVTADIQQQAYCPVGCSNLPPSLRITRPTRPRSTDGRGILQAA</sequence>
<comment type="caution">
    <text evidence="3">The sequence shown here is derived from an EMBL/GenBank/DDBJ whole genome shotgun (WGS) entry which is preliminary data.</text>
</comment>
<evidence type="ECO:0000256" key="2">
    <source>
        <dbReference type="SAM" id="SignalP"/>
    </source>
</evidence>